<dbReference type="InterPro" id="IPR038591">
    <property type="entry name" value="NolW-like_sf"/>
</dbReference>
<evidence type="ECO:0000259" key="8">
    <source>
        <dbReference type="SMART" id="SM00965"/>
    </source>
</evidence>
<sequence>MMLSGNKIQILLLCFSLFLLGSPVYAAETISLNVYNGEVRDVLTSLAILGHVDIVADDLVTGKITVQMESIDFDTALNVITKMKGLVYQKQGNVILIGKKDTMQNNFGTLHVMKLKFIDWRCAGEAATLVLGEAGINPIMQNTKDIAKNNVHEVDNAKNRISKRLMIDEQTNSLLFYGTDEEAANIMQMLEKIDIPAQQVSLEAKVIAINKDAAKNLGVEWEWSKVPQYPAYTTEYETLENTVVLPDGTLKKITEDIPKQNVQRQWKNGESIPGIIKFGHGPEGHPFEFYYAATLNALISDGKANVLARPNIMTIQGKEAVINIGGEVPVPTVSTTNSTTTTSIVYREAGIILRYTPRINKDGFITAEVHTEVSSPMYVEDLKAYRFSKRSADTNIRLKDGQTMVIGGLIGSEDSKSISKIPFLGDIPILGRFFRNEKQSKSESEVMIFLTAHIVD</sequence>
<organism evidence="9 10">
    <name type="scientific">Propionispira arboris</name>
    <dbReference type="NCBI Taxonomy" id="84035"/>
    <lineage>
        <taxon>Bacteria</taxon>
        <taxon>Bacillati</taxon>
        <taxon>Bacillota</taxon>
        <taxon>Negativicutes</taxon>
        <taxon>Selenomonadales</taxon>
        <taxon>Selenomonadaceae</taxon>
        <taxon>Propionispira</taxon>
    </lineage>
</organism>
<dbReference type="Pfam" id="PF07660">
    <property type="entry name" value="STN"/>
    <property type="match status" value="1"/>
</dbReference>
<dbReference type="GO" id="GO:0015627">
    <property type="term" value="C:type II protein secretion system complex"/>
    <property type="evidence" value="ECO:0007669"/>
    <property type="project" value="TreeGrafter"/>
</dbReference>
<evidence type="ECO:0000313" key="10">
    <source>
        <dbReference type="Proteomes" id="UP000199662"/>
    </source>
</evidence>
<dbReference type="InterPro" id="IPR011662">
    <property type="entry name" value="Secretin/TonB_short_N"/>
</dbReference>
<keyword evidence="4" id="KW-0472">Membrane</keyword>
<keyword evidence="2" id="KW-0813">Transport</keyword>
<keyword evidence="5" id="KW-0998">Cell outer membrane</keyword>
<evidence type="ECO:0000256" key="2">
    <source>
        <dbReference type="ARBA" id="ARBA00022448"/>
    </source>
</evidence>
<dbReference type="InterPro" id="IPR004846">
    <property type="entry name" value="T2SS/T3SS_dom"/>
</dbReference>
<gene>
    <name evidence="9" type="ORF">SAMN05660742_101287</name>
</gene>
<dbReference type="InterPro" id="IPR050810">
    <property type="entry name" value="Bact_Secretion_Sys_Channel"/>
</dbReference>
<dbReference type="PANTHER" id="PTHR30332:SF24">
    <property type="entry name" value="SECRETIN GSPD-RELATED"/>
    <property type="match status" value="1"/>
</dbReference>
<evidence type="ECO:0000256" key="4">
    <source>
        <dbReference type="ARBA" id="ARBA00023136"/>
    </source>
</evidence>
<dbReference type="STRING" id="84035.SAMN05660742_101287"/>
<dbReference type="Proteomes" id="UP000199662">
    <property type="component" value="Unassembled WGS sequence"/>
</dbReference>
<evidence type="ECO:0000313" key="9">
    <source>
        <dbReference type="EMBL" id="SEI86818.1"/>
    </source>
</evidence>
<evidence type="ECO:0000256" key="1">
    <source>
        <dbReference type="ARBA" id="ARBA00004370"/>
    </source>
</evidence>
<dbReference type="GO" id="GO:0009306">
    <property type="term" value="P:protein secretion"/>
    <property type="evidence" value="ECO:0007669"/>
    <property type="project" value="InterPro"/>
</dbReference>
<feature type="chain" id="PRO_5011708638" evidence="7">
    <location>
        <begin position="27"/>
        <end position="456"/>
    </location>
</feature>
<keyword evidence="3 7" id="KW-0732">Signal</keyword>
<dbReference type="Gene3D" id="3.30.1370.130">
    <property type="match status" value="1"/>
</dbReference>
<protein>
    <submittedName>
        <fullName evidence="9">Type IV pilus assembly protein PilQ</fullName>
    </submittedName>
</protein>
<reference evidence="10" key="1">
    <citation type="submission" date="2016-10" db="EMBL/GenBank/DDBJ databases">
        <authorList>
            <person name="Varghese N."/>
            <person name="Submissions S."/>
        </authorList>
    </citation>
    <scope>NUCLEOTIDE SEQUENCE [LARGE SCALE GENOMIC DNA]</scope>
    <source>
        <strain evidence="10">DSM 2179</strain>
    </source>
</reference>
<keyword evidence="10" id="KW-1185">Reference proteome</keyword>
<evidence type="ECO:0000256" key="6">
    <source>
        <dbReference type="RuleBase" id="RU004003"/>
    </source>
</evidence>
<dbReference type="AlphaFoldDB" id="A0A1H6U384"/>
<dbReference type="PANTHER" id="PTHR30332">
    <property type="entry name" value="PROBABLE GENERAL SECRETION PATHWAY PROTEIN D"/>
    <property type="match status" value="1"/>
</dbReference>
<dbReference type="EMBL" id="FNZK01000001">
    <property type="protein sequence ID" value="SEI86818.1"/>
    <property type="molecule type" value="Genomic_DNA"/>
</dbReference>
<dbReference type="Gene3D" id="3.30.1370.120">
    <property type="match status" value="1"/>
</dbReference>
<accession>A0A1H6U384</accession>
<name>A0A1H6U384_9FIRM</name>
<dbReference type="GO" id="GO:0019867">
    <property type="term" value="C:outer membrane"/>
    <property type="evidence" value="ECO:0007669"/>
    <property type="project" value="InterPro"/>
</dbReference>
<dbReference type="PRINTS" id="PR00811">
    <property type="entry name" value="BCTERIALGSPD"/>
</dbReference>
<dbReference type="InterPro" id="IPR001775">
    <property type="entry name" value="GspD/PilQ"/>
</dbReference>
<dbReference type="SMART" id="SM00965">
    <property type="entry name" value="STN"/>
    <property type="match status" value="1"/>
</dbReference>
<comment type="similarity">
    <text evidence="6">Belongs to the bacterial secretin family.</text>
</comment>
<evidence type="ECO:0000256" key="5">
    <source>
        <dbReference type="ARBA" id="ARBA00023237"/>
    </source>
</evidence>
<evidence type="ECO:0000256" key="3">
    <source>
        <dbReference type="ARBA" id="ARBA00022729"/>
    </source>
</evidence>
<feature type="domain" description="Secretin/TonB short N-terminal" evidence="8">
    <location>
        <begin position="52"/>
        <end position="100"/>
    </location>
</feature>
<proteinExistence type="inferred from homology"/>
<evidence type="ECO:0000256" key="7">
    <source>
        <dbReference type="SAM" id="SignalP"/>
    </source>
</evidence>
<feature type="signal peptide" evidence="7">
    <location>
        <begin position="1"/>
        <end position="26"/>
    </location>
</feature>
<comment type="subcellular location">
    <subcellularLocation>
        <location evidence="1">Membrane</location>
    </subcellularLocation>
</comment>
<dbReference type="Pfam" id="PF00263">
    <property type="entry name" value="Secretin"/>
    <property type="match status" value="1"/>
</dbReference>